<comment type="caution">
    <text evidence="2">The sequence shown here is derived from an EMBL/GenBank/DDBJ whole genome shotgun (WGS) entry which is preliminary data.</text>
</comment>
<dbReference type="InParanoid" id="A0A3N1G911"/>
<organism evidence="2 3">
    <name type="scientific">Pseudokineococcus lusitanus</name>
    <dbReference type="NCBI Taxonomy" id="763993"/>
    <lineage>
        <taxon>Bacteria</taxon>
        <taxon>Bacillati</taxon>
        <taxon>Actinomycetota</taxon>
        <taxon>Actinomycetes</taxon>
        <taxon>Kineosporiales</taxon>
        <taxon>Kineosporiaceae</taxon>
        <taxon>Pseudokineococcus</taxon>
    </lineage>
</organism>
<keyword evidence="3" id="KW-1185">Reference proteome</keyword>
<proteinExistence type="predicted"/>
<gene>
    <name evidence="2" type="ORF">EDC03_3183</name>
</gene>
<sequence length="235" mass="24492">MRSTPRRAVTALLAAALGAAGLVTAAVPASAAPVAAAAAPCSVTTGGPARVSIDRAEQLVPVTLRTTCVGLTYANVFVVDPRGDDIDLAEYDPATDGAVYPLAIFGDDLPGTYRTDELFVEPESTEVTATYGRTVAKFGSKAGLTAARSGSSVTLTACASYYNGRRDAFVPWSAHKVTLQKLGADGRTWEFVRTVGTNARGCAVHTVQSAAAGTYRATTYETYQIFSRTSPSVRA</sequence>
<reference evidence="2 3" key="1">
    <citation type="journal article" date="2015" name="Stand. Genomic Sci.">
        <title>Genomic Encyclopedia of Bacterial and Archaeal Type Strains, Phase III: the genomes of soil and plant-associated and newly described type strains.</title>
        <authorList>
            <person name="Whitman W.B."/>
            <person name="Woyke T."/>
            <person name="Klenk H.P."/>
            <person name="Zhou Y."/>
            <person name="Lilburn T.G."/>
            <person name="Beck B.J."/>
            <person name="De Vos P."/>
            <person name="Vandamme P."/>
            <person name="Eisen J.A."/>
            <person name="Garrity G."/>
            <person name="Hugenholtz P."/>
            <person name="Kyrpides N.C."/>
        </authorList>
    </citation>
    <scope>NUCLEOTIDE SEQUENCE [LARGE SCALE GENOMIC DNA]</scope>
    <source>
        <strain evidence="2 3">CECT 7306</strain>
    </source>
</reference>
<feature type="signal peptide" evidence="1">
    <location>
        <begin position="1"/>
        <end position="31"/>
    </location>
</feature>
<evidence type="ECO:0000313" key="3">
    <source>
        <dbReference type="Proteomes" id="UP000276232"/>
    </source>
</evidence>
<name>A0A3N1G911_9ACTN</name>
<dbReference type="OrthoDB" id="3830661at2"/>
<dbReference type="AlphaFoldDB" id="A0A3N1G911"/>
<feature type="chain" id="PRO_5018305628" evidence="1">
    <location>
        <begin position="32"/>
        <end position="235"/>
    </location>
</feature>
<accession>A0A3N1G911</accession>
<dbReference type="InterPro" id="IPR006311">
    <property type="entry name" value="TAT_signal"/>
</dbReference>
<dbReference type="EMBL" id="RJKN01000010">
    <property type="protein sequence ID" value="ROP26713.1"/>
    <property type="molecule type" value="Genomic_DNA"/>
</dbReference>
<protein>
    <submittedName>
        <fullName evidence="2">Uncharacterized protein</fullName>
    </submittedName>
</protein>
<evidence type="ECO:0000256" key="1">
    <source>
        <dbReference type="SAM" id="SignalP"/>
    </source>
</evidence>
<evidence type="ECO:0000313" key="2">
    <source>
        <dbReference type="EMBL" id="ROP26713.1"/>
    </source>
</evidence>
<dbReference type="PROSITE" id="PS51318">
    <property type="entry name" value="TAT"/>
    <property type="match status" value="1"/>
</dbReference>
<keyword evidence="1" id="KW-0732">Signal</keyword>
<dbReference type="RefSeq" id="WP_123381254.1">
    <property type="nucleotide sequence ID" value="NZ_RJKN01000010.1"/>
</dbReference>
<dbReference type="Proteomes" id="UP000276232">
    <property type="component" value="Unassembled WGS sequence"/>
</dbReference>